<protein>
    <submittedName>
        <fullName evidence="1">Uncharacterized protein</fullName>
    </submittedName>
</protein>
<feature type="non-terminal residue" evidence="1">
    <location>
        <position position="1"/>
    </location>
</feature>
<gene>
    <name evidence="1" type="ORF">S01H1_76956</name>
</gene>
<dbReference type="EMBL" id="BARS01051700">
    <property type="protein sequence ID" value="GAG47913.1"/>
    <property type="molecule type" value="Genomic_DNA"/>
</dbReference>
<reference evidence="1" key="1">
    <citation type="journal article" date="2014" name="Front. Microbiol.">
        <title>High frequency of phylogenetically diverse reductive dehalogenase-homologous genes in deep subseafloor sedimentary metagenomes.</title>
        <authorList>
            <person name="Kawai M."/>
            <person name="Futagami T."/>
            <person name="Toyoda A."/>
            <person name="Takaki Y."/>
            <person name="Nishi S."/>
            <person name="Hori S."/>
            <person name="Arai W."/>
            <person name="Tsubouchi T."/>
            <person name="Morono Y."/>
            <person name="Uchiyama I."/>
            <person name="Ito T."/>
            <person name="Fujiyama A."/>
            <person name="Inagaki F."/>
            <person name="Takami H."/>
        </authorList>
    </citation>
    <scope>NUCLEOTIDE SEQUENCE</scope>
    <source>
        <strain evidence="1">Expedition CK06-06</strain>
    </source>
</reference>
<comment type="caution">
    <text evidence="1">The sequence shown here is derived from an EMBL/GenBank/DDBJ whole genome shotgun (WGS) entry which is preliminary data.</text>
</comment>
<name>X0YH24_9ZZZZ</name>
<feature type="non-terminal residue" evidence="1">
    <location>
        <position position="234"/>
    </location>
</feature>
<accession>X0YH24</accession>
<sequence length="234" mass="25811">VTAPNVDYYAWWGITDSDDVRYEVQVSGGPWTAASVLNVYFEIPTKTAGILTVEWRGEFDRSVSGVETTPEGADALTITEDNIDRDGYSSIYLYVRSECPGSDCIATIYLFSHATGRYVEIDEDKISTGSGNVNSLAAQIDQIIFEATDIESTIRSTYEITNPESTLHVVTIPNFDYNVELEVVHPIHWVYTDCSPEAEVSSSGGTTTLTDTVGLDYEVKFVADDSIRVSQVQE</sequence>
<organism evidence="1">
    <name type="scientific">marine sediment metagenome</name>
    <dbReference type="NCBI Taxonomy" id="412755"/>
    <lineage>
        <taxon>unclassified sequences</taxon>
        <taxon>metagenomes</taxon>
        <taxon>ecological metagenomes</taxon>
    </lineage>
</organism>
<evidence type="ECO:0000313" key="1">
    <source>
        <dbReference type="EMBL" id="GAG47913.1"/>
    </source>
</evidence>
<dbReference type="AlphaFoldDB" id="X0YH24"/>
<proteinExistence type="predicted"/>